<reference evidence="1 2" key="1">
    <citation type="submission" date="2016-12" db="EMBL/GenBank/DDBJ databases">
        <title>The whole genome sequencing and assembly of Bacillus cohnii DSM 6307T strain.</title>
        <authorList>
            <person name="Lee Y.-J."/>
            <person name="Yi H."/>
            <person name="Bahn Y.-S."/>
            <person name="Kim J.F."/>
            <person name="Lee D.-W."/>
        </authorList>
    </citation>
    <scope>NUCLEOTIDE SEQUENCE [LARGE SCALE GENOMIC DNA]</scope>
    <source>
        <strain evidence="1 2">DSM 6307</strain>
    </source>
</reference>
<dbReference type="Proteomes" id="UP000215224">
    <property type="component" value="Chromosome"/>
</dbReference>
<dbReference type="AlphaFoldDB" id="A0A223KP89"/>
<evidence type="ECO:0000313" key="1">
    <source>
        <dbReference type="EMBL" id="AST91158.1"/>
    </source>
</evidence>
<name>A0A223KP89_9BACI</name>
<dbReference type="STRING" id="1314751.GCA_001591425_02673"/>
<protein>
    <submittedName>
        <fullName evidence="1">Uncharacterized protein</fullName>
    </submittedName>
</protein>
<dbReference type="EMBL" id="CP018866">
    <property type="protein sequence ID" value="AST91158.1"/>
    <property type="molecule type" value="Genomic_DNA"/>
</dbReference>
<organism evidence="1 2">
    <name type="scientific">Sutcliffiella cohnii</name>
    <dbReference type="NCBI Taxonomy" id="33932"/>
    <lineage>
        <taxon>Bacteria</taxon>
        <taxon>Bacillati</taxon>
        <taxon>Bacillota</taxon>
        <taxon>Bacilli</taxon>
        <taxon>Bacillales</taxon>
        <taxon>Bacillaceae</taxon>
        <taxon>Sutcliffiella</taxon>
    </lineage>
</organism>
<proteinExistence type="predicted"/>
<evidence type="ECO:0000313" key="2">
    <source>
        <dbReference type="Proteomes" id="UP000215224"/>
    </source>
</evidence>
<dbReference type="RefSeq" id="WP_066416976.1">
    <property type="nucleotide sequence ID" value="NZ_CP018866.1"/>
</dbReference>
<gene>
    <name evidence="1" type="ORF">BC6307_07635</name>
</gene>
<accession>A0A223KP89</accession>
<sequence>MSKSISSMIVLAIFFALVLGGCAFTKNPVLKGGYQSEHVNGYVVQLSFQPIDNSFIQYIDNREVDKGTYEQLDNGVYKINGEIQQFEITLNSDDSFEIIVKKLNDGKPITLENIDKTPVYFSPKFDDVEEYRSLIEE</sequence>
<dbReference type="PROSITE" id="PS51257">
    <property type="entry name" value="PROKAR_LIPOPROTEIN"/>
    <property type="match status" value="1"/>
</dbReference>
<keyword evidence="2" id="KW-1185">Reference proteome</keyword>
<dbReference type="KEGG" id="bcoh:BC6307_07635"/>